<keyword evidence="1" id="KW-0812">Transmembrane</keyword>
<evidence type="ECO:0000256" key="1">
    <source>
        <dbReference type="SAM" id="Phobius"/>
    </source>
</evidence>
<proteinExistence type="predicted"/>
<dbReference type="Pfam" id="PF10648">
    <property type="entry name" value="Gmad2"/>
    <property type="match status" value="1"/>
</dbReference>
<feature type="domain" description="Bacterial spore germination immunoglobulin-like" evidence="2">
    <location>
        <begin position="48"/>
        <end position="134"/>
    </location>
</feature>
<keyword evidence="1" id="KW-0472">Membrane</keyword>
<dbReference type="Proteomes" id="UP000179153">
    <property type="component" value="Unassembled WGS sequence"/>
</dbReference>
<accession>A0A1G2HH14</accession>
<dbReference type="STRING" id="1802163.A2932_01290"/>
<dbReference type="AlphaFoldDB" id="A0A1G2HH14"/>
<protein>
    <recommendedName>
        <fullName evidence="2">Bacterial spore germination immunoglobulin-like domain-containing protein</fullName>
    </recommendedName>
</protein>
<gene>
    <name evidence="3" type="ORF">A2932_01290</name>
</gene>
<reference evidence="3 4" key="1">
    <citation type="journal article" date="2016" name="Nat. Commun.">
        <title>Thousands of microbial genomes shed light on interconnected biogeochemical processes in an aquifer system.</title>
        <authorList>
            <person name="Anantharaman K."/>
            <person name="Brown C.T."/>
            <person name="Hug L.A."/>
            <person name="Sharon I."/>
            <person name="Castelle C.J."/>
            <person name="Probst A.J."/>
            <person name="Thomas B.C."/>
            <person name="Singh A."/>
            <person name="Wilkins M.J."/>
            <person name="Karaoz U."/>
            <person name="Brodie E.L."/>
            <person name="Williams K.H."/>
            <person name="Hubbard S.S."/>
            <person name="Banfield J.F."/>
        </authorList>
    </citation>
    <scope>NUCLEOTIDE SEQUENCE [LARGE SCALE GENOMIC DNA]</scope>
</reference>
<sequence length="153" mass="17115">MLNKKLILEVAFILAFIALLIASIFIIFIRDIGTTSRELERAQKTDIIRVETPRINEAITSPLIISGEARGTWFFEASFPARLLDASGNEIAVMPVTAQEEWMTEDFVSFYAILEFEAPASQNGTLIFEKDNPSGLPQYADKLEIPVKFFAAP</sequence>
<keyword evidence="1" id="KW-1133">Transmembrane helix</keyword>
<evidence type="ECO:0000313" key="3">
    <source>
        <dbReference type="EMBL" id="OGZ61541.1"/>
    </source>
</evidence>
<feature type="transmembrane region" description="Helical" evidence="1">
    <location>
        <begin position="6"/>
        <end position="29"/>
    </location>
</feature>
<evidence type="ECO:0000313" key="4">
    <source>
        <dbReference type="Proteomes" id="UP000179153"/>
    </source>
</evidence>
<comment type="caution">
    <text evidence="3">The sequence shown here is derived from an EMBL/GenBank/DDBJ whole genome shotgun (WGS) entry which is preliminary data.</text>
</comment>
<organism evidence="3 4">
    <name type="scientific">Candidatus Spechtbacteria bacterium RIFCSPLOWO2_01_FULL_46_10</name>
    <dbReference type="NCBI Taxonomy" id="1802163"/>
    <lineage>
        <taxon>Bacteria</taxon>
        <taxon>Candidatus Spechtiibacteriota</taxon>
    </lineage>
</organism>
<evidence type="ECO:0000259" key="2">
    <source>
        <dbReference type="Pfam" id="PF10648"/>
    </source>
</evidence>
<dbReference type="InterPro" id="IPR018911">
    <property type="entry name" value="Gmad2_Ig-like_dom"/>
</dbReference>
<dbReference type="EMBL" id="MHOI01000015">
    <property type="protein sequence ID" value="OGZ61541.1"/>
    <property type="molecule type" value="Genomic_DNA"/>
</dbReference>
<name>A0A1G2HH14_9BACT</name>